<dbReference type="EMBL" id="LAHD01000102">
    <property type="protein sequence ID" value="PHJ98251.1"/>
    <property type="molecule type" value="Genomic_DNA"/>
</dbReference>
<dbReference type="Proteomes" id="UP000222310">
    <property type="component" value="Unassembled WGS sequence"/>
</dbReference>
<organism evidence="3 4">
    <name type="scientific">Nostoc linckia z8</name>
    <dbReference type="NCBI Taxonomy" id="1628746"/>
    <lineage>
        <taxon>Bacteria</taxon>
        <taxon>Bacillati</taxon>
        <taxon>Cyanobacteriota</taxon>
        <taxon>Cyanophyceae</taxon>
        <taxon>Nostocales</taxon>
        <taxon>Nostocaceae</taxon>
        <taxon>Nostoc</taxon>
    </lineage>
</organism>
<accession>A0A9Q5Z7S9</accession>
<protein>
    <submittedName>
        <fullName evidence="3">Uncharacterized protein</fullName>
    </submittedName>
</protein>
<feature type="signal peptide" evidence="2">
    <location>
        <begin position="1"/>
        <end position="25"/>
    </location>
</feature>
<keyword evidence="2" id="KW-0732">Signal</keyword>
<evidence type="ECO:0000313" key="3">
    <source>
        <dbReference type="EMBL" id="PHJ98251.1"/>
    </source>
</evidence>
<sequence length="120" mass="13141">MINKGSLVFTFSSLLLFSLTGIAYAQKTTISCPDSNLNRGSVCINERGTVINNHRVTINIYQNTSSPNAEVSSPPPKNTQPNPFVIHRQSPPQELLVSDGELPPLTTFPGNSAFTIQRKR</sequence>
<dbReference type="AlphaFoldDB" id="A0A9Q5Z7S9"/>
<feature type="region of interest" description="Disordered" evidence="1">
    <location>
        <begin position="63"/>
        <end position="120"/>
    </location>
</feature>
<reference evidence="3 4" key="1">
    <citation type="submission" date="2015-02" db="EMBL/GenBank/DDBJ databases">
        <title>Nostoc linckia genome annotation.</title>
        <authorList>
            <person name="Zhou Z."/>
        </authorList>
    </citation>
    <scope>NUCLEOTIDE SEQUENCE [LARGE SCALE GENOMIC DNA]</scope>
    <source>
        <strain evidence="4">z8</strain>
    </source>
</reference>
<proteinExistence type="predicted"/>
<evidence type="ECO:0000313" key="4">
    <source>
        <dbReference type="Proteomes" id="UP000222310"/>
    </source>
</evidence>
<feature type="compositionally biased region" description="Polar residues" evidence="1">
    <location>
        <begin position="108"/>
        <end position="120"/>
    </location>
</feature>
<name>A0A9Q5Z7S9_NOSLI</name>
<comment type="caution">
    <text evidence="3">The sequence shown here is derived from an EMBL/GenBank/DDBJ whole genome shotgun (WGS) entry which is preliminary data.</text>
</comment>
<dbReference type="RefSeq" id="WP_099071283.1">
    <property type="nucleotide sequence ID" value="NZ_LAHD01000102.1"/>
</dbReference>
<evidence type="ECO:0000256" key="1">
    <source>
        <dbReference type="SAM" id="MobiDB-lite"/>
    </source>
</evidence>
<feature type="chain" id="PRO_5040222519" evidence="2">
    <location>
        <begin position="26"/>
        <end position="120"/>
    </location>
</feature>
<dbReference type="GeneID" id="57098497"/>
<evidence type="ECO:0000256" key="2">
    <source>
        <dbReference type="SAM" id="SignalP"/>
    </source>
</evidence>
<gene>
    <name evidence="3" type="ORF">VF08_27265</name>
</gene>